<feature type="compositionally biased region" description="Basic and acidic residues" evidence="1">
    <location>
        <begin position="13"/>
        <end position="22"/>
    </location>
</feature>
<accession>A0AAD6ITB5</accession>
<dbReference type="EMBL" id="JAQGDS010000010">
    <property type="protein sequence ID" value="KAJ6257614.1"/>
    <property type="molecule type" value="Genomic_DNA"/>
</dbReference>
<feature type="compositionally biased region" description="Low complexity" evidence="1">
    <location>
        <begin position="118"/>
        <end position="130"/>
    </location>
</feature>
<dbReference type="Proteomes" id="UP001221413">
    <property type="component" value="Unassembled WGS sequence"/>
</dbReference>
<protein>
    <submittedName>
        <fullName evidence="2">Uncharacterized protein</fullName>
    </submittedName>
</protein>
<organism evidence="2 3">
    <name type="scientific">Drechslerella dactyloides</name>
    <name type="common">Nematode-trapping fungus</name>
    <name type="synonym">Arthrobotrys dactyloides</name>
    <dbReference type="NCBI Taxonomy" id="74499"/>
    <lineage>
        <taxon>Eukaryota</taxon>
        <taxon>Fungi</taxon>
        <taxon>Dikarya</taxon>
        <taxon>Ascomycota</taxon>
        <taxon>Pezizomycotina</taxon>
        <taxon>Orbiliomycetes</taxon>
        <taxon>Orbiliales</taxon>
        <taxon>Orbiliaceae</taxon>
        <taxon>Drechslerella</taxon>
    </lineage>
</organism>
<comment type="caution">
    <text evidence="2">The sequence shown here is derived from an EMBL/GenBank/DDBJ whole genome shotgun (WGS) entry which is preliminary data.</text>
</comment>
<feature type="compositionally biased region" description="Polar residues" evidence="1">
    <location>
        <begin position="155"/>
        <end position="166"/>
    </location>
</feature>
<dbReference type="AlphaFoldDB" id="A0AAD6ITB5"/>
<feature type="region of interest" description="Disordered" evidence="1">
    <location>
        <begin position="1"/>
        <end position="22"/>
    </location>
</feature>
<feature type="compositionally biased region" description="Polar residues" evidence="1">
    <location>
        <begin position="1"/>
        <end position="12"/>
    </location>
</feature>
<reference evidence="2" key="1">
    <citation type="submission" date="2023-01" db="EMBL/GenBank/DDBJ databases">
        <title>The chitinases involved in constricting ring structure development in the nematode-trapping fungus Drechslerella dactyloides.</title>
        <authorList>
            <person name="Wang R."/>
            <person name="Zhang L."/>
            <person name="Tang P."/>
            <person name="Li S."/>
            <person name="Liang L."/>
        </authorList>
    </citation>
    <scope>NUCLEOTIDE SEQUENCE</scope>
    <source>
        <strain evidence="2">YMF1.00031</strain>
    </source>
</reference>
<feature type="region of interest" description="Disordered" evidence="1">
    <location>
        <begin position="53"/>
        <end position="166"/>
    </location>
</feature>
<evidence type="ECO:0000313" key="3">
    <source>
        <dbReference type="Proteomes" id="UP001221413"/>
    </source>
</evidence>
<feature type="compositionally biased region" description="Polar residues" evidence="1">
    <location>
        <begin position="85"/>
        <end position="115"/>
    </location>
</feature>
<proteinExistence type="predicted"/>
<sequence>MDVKTETSGGRRTTQEKETRWRAARYIRESPFHELVIRASQFRRAKACTKAGCKEPKQRNSAPGTAFFGGPANHSPRFGLARPGLSSSVSTSYDAQASIRRLSSQITSESPSNCPCTAAGEAAAVGPAAVRPDLEKKSRSHNVATQRPLHFPSGNMMSPTSYYKAR</sequence>
<name>A0AAD6ITB5_DREDA</name>
<keyword evidence="3" id="KW-1185">Reference proteome</keyword>
<gene>
    <name evidence="2" type="ORF">Dda_7401</name>
</gene>
<evidence type="ECO:0000256" key="1">
    <source>
        <dbReference type="SAM" id="MobiDB-lite"/>
    </source>
</evidence>
<evidence type="ECO:0000313" key="2">
    <source>
        <dbReference type="EMBL" id="KAJ6257614.1"/>
    </source>
</evidence>